<dbReference type="InterPro" id="IPR003388">
    <property type="entry name" value="Reticulon"/>
</dbReference>
<evidence type="ECO:0000313" key="8">
    <source>
        <dbReference type="Proteomes" id="UP000046395"/>
    </source>
</evidence>
<evidence type="ECO:0000256" key="5">
    <source>
        <dbReference type="ARBA" id="ARBA00023136"/>
    </source>
</evidence>
<evidence type="ECO:0000313" key="9">
    <source>
        <dbReference type="WBParaSite" id="TMUE_0000000295.1"/>
    </source>
</evidence>
<evidence type="ECO:0000256" key="1">
    <source>
        <dbReference type="ARBA" id="ARBA00004477"/>
    </source>
</evidence>
<evidence type="ECO:0000259" key="7">
    <source>
        <dbReference type="PROSITE" id="PS50845"/>
    </source>
</evidence>
<feature type="domain" description="Reticulon" evidence="7">
    <location>
        <begin position="106"/>
        <end position="248"/>
    </location>
</feature>
<organism evidence="8 10">
    <name type="scientific">Trichuris muris</name>
    <name type="common">Mouse whipworm</name>
    <dbReference type="NCBI Taxonomy" id="70415"/>
    <lineage>
        <taxon>Eukaryota</taxon>
        <taxon>Metazoa</taxon>
        <taxon>Ecdysozoa</taxon>
        <taxon>Nematoda</taxon>
        <taxon>Enoplea</taxon>
        <taxon>Dorylaimia</taxon>
        <taxon>Trichinellida</taxon>
        <taxon>Trichuridae</taxon>
        <taxon>Trichuris</taxon>
    </lineage>
</organism>
<reference evidence="8" key="1">
    <citation type="submission" date="2013-11" db="EMBL/GenBank/DDBJ databases">
        <authorList>
            <person name="Aslett M."/>
        </authorList>
    </citation>
    <scope>NUCLEOTIDE SEQUENCE [LARGE SCALE GENOMIC DNA]</scope>
    <source>
        <strain evidence="8">Edinburgh</strain>
    </source>
</reference>
<keyword evidence="8" id="KW-1185">Reference proteome</keyword>
<feature type="transmembrane region" description="Helical" evidence="6">
    <location>
        <begin position="270"/>
        <end position="288"/>
    </location>
</feature>
<feature type="transmembrane region" description="Helical" evidence="6">
    <location>
        <begin position="125"/>
        <end position="158"/>
    </location>
</feature>
<dbReference type="Proteomes" id="UP000046395">
    <property type="component" value="Unassembled WGS sequence"/>
</dbReference>
<feature type="transmembrane region" description="Helical" evidence="6">
    <location>
        <begin position="211"/>
        <end position="232"/>
    </location>
</feature>
<accession>A0A5S6QNT3</accession>
<evidence type="ECO:0000256" key="4">
    <source>
        <dbReference type="ARBA" id="ARBA00022989"/>
    </source>
</evidence>
<dbReference type="WBParaSite" id="TMUE_2000008819.1">
    <property type="protein sequence ID" value="TMUE_2000008819.1"/>
    <property type="gene ID" value="WBGene00291889"/>
</dbReference>
<evidence type="ECO:0000256" key="2">
    <source>
        <dbReference type="ARBA" id="ARBA00022692"/>
    </source>
</evidence>
<evidence type="ECO:0000256" key="3">
    <source>
        <dbReference type="ARBA" id="ARBA00022824"/>
    </source>
</evidence>
<dbReference type="PROSITE" id="PS50845">
    <property type="entry name" value="RETICULON"/>
    <property type="match status" value="1"/>
</dbReference>
<reference evidence="9 10" key="3">
    <citation type="submission" date="2019-12" db="UniProtKB">
        <authorList>
            <consortium name="WormBaseParasite"/>
        </authorList>
    </citation>
    <scope>IDENTIFICATION</scope>
</reference>
<keyword evidence="3" id="KW-0256">Endoplasmic reticulum</keyword>
<keyword evidence="5 6" id="KW-0472">Membrane</keyword>
<sequence length="308" mass="35038">MQRFELQGKEITNVKQQDAHNEELREQCDEDVNDYFLDEEHIFDENDAAHIIGDAFSAGLYAPEVFNDNEEMLNESEPGTRGPFPNSICQDVGCPQSTGCSITDAVIDLVYWKSMRNSIMALTNGLLLIAILEQMSLLSLTGFLSLSVLAVCVVIRFFTGEDTGVSSNLKAEHWQFMEAAENIDTDLVKLGLRRFEQTYKYVVHELMSRDIMFLLKWIATLSFFAVTSTGVPQQWIQRFGLVSLFTFPYGLKYFGITFDRFTNEMWELCLFGWSCGGTITVVMWKYVFGKVLSTMISHFLKREGSANS</sequence>
<dbReference type="GO" id="GO:0005789">
    <property type="term" value="C:endoplasmic reticulum membrane"/>
    <property type="evidence" value="ECO:0007669"/>
    <property type="project" value="UniProtKB-SubCell"/>
</dbReference>
<keyword evidence="4 6" id="KW-1133">Transmembrane helix</keyword>
<dbReference type="WBParaSite" id="TMUE_0000000295.1">
    <property type="protein sequence ID" value="TMUE_0000000295.1"/>
    <property type="gene ID" value="WBGene00296236"/>
</dbReference>
<keyword evidence="2 6" id="KW-0812">Transmembrane</keyword>
<evidence type="ECO:0000313" key="10">
    <source>
        <dbReference type="WBParaSite" id="TMUE_2000008819.1"/>
    </source>
</evidence>
<evidence type="ECO:0000256" key="6">
    <source>
        <dbReference type="SAM" id="Phobius"/>
    </source>
</evidence>
<dbReference type="AlphaFoldDB" id="A0A5S6QNT3"/>
<comment type="subcellular location">
    <subcellularLocation>
        <location evidence="1">Endoplasmic reticulum membrane</location>
        <topology evidence="1">Multi-pass membrane protein</topology>
    </subcellularLocation>
</comment>
<name>A0A5S6QNT3_TRIMR</name>
<proteinExistence type="predicted"/>
<protein>
    <submittedName>
        <fullName evidence="9 10">Reticulon domain-containing protein</fullName>
    </submittedName>
</protein>
<reference evidence="8" key="2">
    <citation type="submission" date="2014-03" db="EMBL/GenBank/DDBJ databases">
        <title>The whipworm genome and dual-species transcriptomics of an intimate host-pathogen interaction.</title>
        <authorList>
            <person name="Foth B.J."/>
            <person name="Tsai I.J."/>
            <person name="Reid A.J."/>
            <person name="Bancroft A.J."/>
            <person name="Nichol S."/>
            <person name="Tracey A."/>
            <person name="Holroyd N."/>
            <person name="Cotton J.A."/>
            <person name="Stanley E.J."/>
            <person name="Zarowiecki M."/>
            <person name="Liu J.Z."/>
            <person name="Huckvale T."/>
            <person name="Cooper P.J."/>
            <person name="Grencis R.K."/>
            <person name="Berriman M."/>
        </authorList>
    </citation>
    <scope>NUCLEOTIDE SEQUENCE [LARGE SCALE GENOMIC DNA]</scope>
    <source>
        <strain evidence="8">Edinburgh</strain>
    </source>
</reference>
<feature type="transmembrane region" description="Helical" evidence="6">
    <location>
        <begin position="239"/>
        <end position="258"/>
    </location>
</feature>